<gene>
    <name evidence="2" type="primary">dhaA</name>
    <name evidence="2" type="ORF">CAPSK01_002595</name>
</gene>
<name>A0A084XZV9_9PROT</name>
<organism evidence="2 3">
    <name type="scientific">Candidatus Accumulibacter vicinus</name>
    <dbReference type="NCBI Taxonomy" id="2954382"/>
    <lineage>
        <taxon>Bacteria</taxon>
        <taxon>Pseudomonadati</taxon>
        <taxon>Pseudomonadota</taxon>
        <taxon>Betaproteobacteria</taxon>
        <taxon>Candidatus Accumulibacter</taxon>
    </lineage>
</organism>
<dbReference type="PANTHER" id="PTHR43798">
    <property type="entry name" value="MONOACYLGLYCEROL LIPASE"/>
    <property type="match status" value="1"/>
</dbReference>
<dbReference type="InterPro" id="IPR029058">
    <property type="entry name" value="AB_hydrolase_fold"/>
</dbReference>
<dbReference type="EC" id="3.8.1.5" evidence="2"/>
<feature type="domain" description="AB hydrolase-1" evidence="1">
    <location>
        <begin position="30"/>
        <end position="129"/>
    </location>
</feature>
<dbReference type="RefSeq" id="WP_034926794.1">
    <property type="nucleotide sequence ID" value="NZ_JDSS02000024.1"/>
</dbReference>
<accession>A0A084XZV9</accession>
<dbReference type="Gene3D" id="3.40.50.1820">
    <property type="entry name" value="alpha/beta hydrolase"/>
    <property type="match status" value="1"/>
</dbReference>
<evidence type="ECO:0000313" key="3">
    <source>
        <dbReference type="Proteomes" id="UP000019812"/>
    </source>
</evidence>
<dbReference type="PANTHER" id="PTHR43798:SF33">
    <property type="entry name" value="HYDROLASE, PUTATIVE (AFU_ORTHOLOGUE AFUA_2G14860)-RELATED"/>
    <property type="match status" value="1"/>
</dbReference>
<dbReference type="PRINTS" id="PR00111">
    <property type="entry name" value="ABHYDROLASE"/>
</dbReference>
<dbReference type="EMBL" id="JDSS02000024">
    <property type="protein sequence ID" value="KFB68003.1"/>
    <property type="molecule type" value="Genomic_DNA"/>
</dbReference>
<evidence type="ECO:0000259" key="1">
    <source>
        <dbReference type="Pfam" id="PF00561"/>
    </source>
</evidence>
<evidence type="ECO:0000313" key="2">
    <source>
        <dbReference type="EMBL" id="KFB68003.1"/>
    </source>
</evidence>
<dbReference type="Pfam" id="PF00561">
    <property type="entry name" value="Abhydrolase_1"/>
    <property type="match status" value="1"/>
</dbReference>
<sequence length="299" mass="33869">MQTLTPSRCERVAINRLTYNVRHWGPDDAPLLLMLHGWMDSSASFQFTVDALRHAWHVVAPDWRGYGQSEWLNRRYWFADYYADLDALLDRYSPGVPARIIGHSMGGGVASIYGGARPDRIAGLLMVDFLGLQPNAIHEAPGRIREWLDHARGTPKLRAYASRDQLAARLLQSNPRLLPERAAFLATHCATELPDGKYVVACDPWHKVPSPHLYRIEEVMACWRAMTAPVLLVTADEGYVQQRFGKSPDELQRRMNCFAKGSVACIDDCGHNVQHDRPEMLAELIESFFATVPDCMLRR</sequence>
<dbReference type="InterPro" id="IPR000073">
    <property type="entry name" value="AB_hydrolase_1"/>
</dbReference>
<protein>
    <submittedName>
        <fullName evidence="2">Haloalkane dehalogenase</fullName>
        <ecNumber evidence="2">3.8.1.5</ecNumber>
    </submittedName>
</protein>
<comment type="caution">
    <text evidence="2">The sequence shown here is derived from an EMBL/GenBank/DDBJ whole genome shotgun (WGS) entry which is preliminary data.</text>
</comment>
<dbReference type="Proteomes" id="UP000019812">
    <property type="component" value="Unassembled WGS sequence"/>
</dbReference>
<dbReference type="AlphaFoldDB" id="A0A084XZV9"/>
<dbReference type="GO" id="GO:0018786">
    <property type="term" value="F:haloalkane dehalogenase activity"/>
    <property type="evidence" value="ECO:0007669"/>
    <property type="project" value="UniProtKB-EC"/>
</dbReference>
<dbReference type="InterPro" id="IPR050266">
    <property type="entry name" value="AB_hydrolase_sf"/>
</dbReference>
<dbReference type="SUPFAM" id="SSF53474">
    <property type="entry name" value="alpha/beta-Hydrolases"/>
    <property type="match status" value="1"/>
</dbReference>
<dbReference type="GO" id="GO:0016020">
    <property type="term" value="C:membrane"/>
    <property type="evidence" value="ECO:0007669"/>
    <property type="project" value="TreeGrafter"/>
</dbReference>
<dbReference type="STRING" id="1457154.CAPSK01_002595"/>
<proteinExistence type="predicted"/>
<reference evidence="2 3" key="1">
    <citation type="submission" date="2014-07" db="EMBL/GenBank/DDBJ databases">
        <title>Expanding our view of genomic diversity in Candidatus Accumulibacter clades.</title>
        <authorList>
            <person name="Skennerton C.T."/>
            <person name="Barr J.J."/>
            <person name="Slater F.R."/>
            <person name="Bond P.L."/>
            <person name="Tyson G.W."/>
        </authorList>
    </citation>
    <scope>NUCLEOTIDE SEQUENCE [LARGE SCALE GENOMIC DNA]</scope>
    <source>
        <strain evidence="3">SK-01</strain>
    </source>
</reference>
<keyword evidence="2" id="KW-0378">Hydrolase</keyword>